<dbReference type="RefSeq" id="WP_071473992.1">
    <property type="nucleotide sequence ID" value="NZ_MDKE01000068.1"/>
</dbReference>
<keyword evidence="3" id="KW-0274">FAD</keyword>
<dbReference type="PRINTS" id="PR00368">
    <property type="entry name" value="FADPNR"/>
</dbReference>
<dbReference type="EMBL" id="MDKE01000068">
    <property type="protein sequence ID" value="OIN04506.1"/>
    <property type="molecule type" value="Genomic_DNA"/>
</dbReference>
<evidence type="ECO:0000256" key="4">
    <source>
        <dbReference type="ARBA" id="ARBA00023002"/>
    </source>
</evidence>
<dbReference type="STRING" id="1414654.BFR47_06315"/>
<accession>A0A1J4Q9I9</accession>
<dbReference type="InterPro" id="IPR036188">
    <property type="entry name" value="FAD/NAD-bd_sf"/>
</dbReference>
<dbReference type="AlphaFoldDB" id="A0A1J4Q9I9"/>
<comment type="cofactor">
    <cofactor evidence="1">
        <name>FAD</name>
        <dbReference type="ChEBI" id="CHEBI:57692"/>
    </cofactor>
</comment>
<dbReference type="GO" id="GO:0019646">
    <property type="term" value="P:aerobic electron transport chain"/>
    <property type="evidence" value="ECO:0007669"/>
    <property type="project" value="TreeGrafter"/>
</dbReference>
<dbReference type="Gene3D" id="3.50.50.100">
    <property type="match status" value="1"/>
</dbReference>
<evidence type="ECO:0000259" key="5">
    <source>
        <dbReference type="Pfam" id="PF07992"/>
    </source>
</evidence>
<dbReference type="GO" id="GO:0003955">
    <property type="term" value="F:NAD(P)H dehydrogenase (quinone) activity"/>
    <property type="evidence" value="ECO:0007669"/>
    <property type="project" value="TreeGrafter"/>
</dbReference>
<dbReference type="OrthoDB" id="9767928at2"/>
<dbReference type="PANTHER" id="PTHR42913:SF9">
    <property type="entry name" value="SLR1591 PROTEIN"/>
    <property type="match status" value="1"/>
</dbReference>
<protein>
    <submittedName>
        <fullName evidence="6">Pyridine nucleotide-disulfide oxidoreductase</fullName>
    </submittedName>
</protein>
<sequence>MRRLILAGGGHAHLSVLAALAKGPLPDIEVVLVTPEVHQHYSGMLPGWIAGHYRQQACRIDLRPLARAGQIRLETQKLIGLDADNRLVTLSDGRRLDYDLLSLDTGSEADLSGLQMAGDKLLPAKPLTRFFDTWPARLEQARHLPEYRLVVVGGGAAGVELALAAQHAFTQERIDGRVTLVSSGSGPLAGHGRGARKRIRRVLAAAGIELHEQRATGTEKGVMLADGTRLQADCVIAAAGASAPPWLTGTGLKLNEQGYVAVNSHHQSLSHPQVFAAGDVCARQDVPMSRSGVHAVHAGPVLAANLRAALEGEPLSHYRPRRHSLYLLATGPRYAVASWGPFSIEGKWVWYWKDHIDRGFIRRFSR</sequence>
<dbReference type="PANTHER" id="PTHR42913">
    <property type="entry name" value="APOPTOSIS-INDUCING FACTOR 1"/>
    <property type="match status" value="1"/>
</dbReference>
<feature type="domain" description="FAD/NAD(P)-binding" evidence="5">
    <location>
        <begin position="5"/>
        <end position="288"/>
    </location>
</feature>
<comment type="caution">
    <text evidence="6">The sequence shown here is derived from an EMBL/GenBank/DDBJ whole genome shotgun (WGS) entry which is preliminary data.</text>
</comment>
<dbReference type="InterPro" id="IPR023753">
    <property type="entry name" value="FAD/NAD-binding_dom"/>
</dbReference>
<dbReference type="Pfam" id="PF07992">
    <property type="entry name" value="Pyr_redox_2"/>
    <property type="match status" value="1"/>
</dbReference>
<name>A0A1J4Q9I9_9GAMM</name>
<dbReference type="PRINTS" id="PR00411">
    <property type="entry name" value="PNDRDTASEI"/>
</dbReference>
<evidence type="ECO:0000256" key="3">
    <source>
        <dbReference type="ARBA" id="ARBA00022827"/>
    </source>
</evidence>
<keyword evidence="2" id="KW-0285">Flavoprotein</keyword>
<evidence type="ECO:0000256" key="2">
    <source>
        <dbReference type="ARBA" id="ARBA00022630"/>
    </source>
</evidence>
<keyword evidence="4" id="KW-0560">Oxidoreductase</keyword>
<reference evidence="6 7" key="1">
    <citation type="submission" date="2016-07" db="EMBL/GenBank/DDBJ databases">
        <title>Draft Genome Sequence of Oceanisphaera psychrotolerans, isolated from coastal sediment samples.</title>
        <authorList>
            <person name="Zhuo S."/>
            <person name="Ruan Z."/>
        </authorList>
    </citation>
    <scope>NUCLEOTIDE SEQUENCE [LARGE SCALE GENOMIC DNA]</scope>
    <source>
        <strain evidence="6 7">LAM-WHM-ZC</strain>
    </source>
</reference>
<keyword evidence="7" id="KW-1185">Reference proteome</keyword>
<dbReference type="NCBIfam" id="TIGR03169">
    <property type="entry name" value="Nterm_to_SelD"/>
    <property type="match status" value="1"/>
</dbReference>
<evidence type="ECO:0000256" key="1">
    <source>
        <dbReference type="ARBA" id="ARBA00001974"/>
    </source>
</evidence>
<gene>
    <name evidence="6" type="ORF">BFR47_06315</name>
</gene>
<dbReference type="InterPro" id="IPR017584">
    <property type="entry name" value="Pyridine_nucleo_diS_OxRdtase_N"/>
</dbReference>
<dbReference type="SUPFAM" id="SSF51905">
    <property type="entry name" value="FAD/NAD(P)-binding domain"/>
    <property type="match status" value="2"/>
</dbReference>
<dbReference type="InterPro" id="IPR051169">
    <property type="entry name" value="NADH-Q_oxidoreductase"/>
</dbReference>
<evidence type="ECO:0000313" key="6">
    <source>
        <dbReference type="EMBL" id="OIN04506.1"/>
    </source>
</evidence>
<organism evidence="6 7">
    <name type="scientific">Oceanisphaera psychrotolerans</name>
    <dbReference type="NCBI Taxonomy" id="1414654"/>
    <lineage>
        <taxon>Bacteria</taxon>
        <taxon>Pseudomonadati</taxon>
        <taxon>Pseudomonadota</taxon>
        <taxon>Gammaproteobacteria</taxon>
        <taxon>Aeromonadales</taxon>
        <taxon>Aeromonadaceae</taxon>
        <taxon>Oceanisphaera</taxon>
    </lineage>
</organism>
<proteinExistence type="predicted"/>
<dbReference type="Proteomes" id="UP000243073">
    <property type="component" value="Unassembled WGS sequence"/>
</dbReference>
<evidence type="ECO:0000313" key="7">
    <source>
        <dbReference type="Proteomes" id="UP000243073"/>
    </source>
</evidence>